<dbReference type="InterPro" id="IPR052235">
    <property type="entry name" value="Nephronectin_domain"/>
</dbReference>
<dbReference type="SMART" id="SM00179">
    <property type="entry name" value="EGF_CA"/>
    <property type="match status" value="2"/>
</dbReference>
<dbReference type="Proteomes" id="UP000011014">
    <property type="component" value="Unassembled WGS sequence"/>
</dbReference>
<proteinExistence type="predicted"/>
<keyword evidence="1 5" id="KW-0245">EGF-like domain</keyword>
<keyword evidence="4" id="KW-1015">Disulfide bond</keyword>
<dbReference type="CDD" id="cd05380">
    <property type="entry name" value="CAP_euk"/>
    <property type="match status" value="1"/>
</dbReference>
<dbReference type="PANTHER" id="PTHR24050:SF28">
    <property type="entry name" value="UROMODULIN-LIKE"/>
    <property type="match status" value="1"/>
</dbReference>
<dbReference type="Gene3D" id="2.10.25.10">
    <property type="entry name" value="Laminin"/>
    <property type="match status" value="2"/>
</dbReference>
<dbReference type="Gene3D" id="3.40.33.10">
    <property type="entry name" value="CAP"/>
    <property type="match status" value="1"/>
</dbReference>
<evidence type="ECO:0000256" key="3">
    <source>
        <dbReference type="ARBA" id="ARBA00022737"/>
    </source>
</evidence>
<dbReference type="SUPFAM" id="SSF55797">
    <property type="entry name" value="PR-1-like"/>
    <property type="match status" value="1"/>
</dbReference>
<dbReference type="InterPro" id="IPR001881">
    <property type="entry name" value="EGF-like_Ca-bd_dom"/>
</dbReference>
<feature type="domain" description="EGF-like" evidence="6">
    <location>
        <begin position="1279"/>
        <end position="1321"/>
    </location>
</feature>
<dbReference type="PROSITE" id="PS00010">
    <property type="entry name" value="ASX_HYDROXYL"/>
    <property type="match status" value="1"/>
</dbReference>
<evidence type="ECO:0000256" key="1">
    <source>
        <dbReference type="ARBA" id="ARBA00022536"/>
    </source>
</evidence>
<keyword evidence="2" id="KW-0732">Signal</keyword>
<dbReference type="Gene3D" id="2.60.120.290">
    <property type="entry name" value="Spermadhesin, CUB domain"/>
    <property type="match status" value="1"/>
</dbReference>
<reference evidence="7" key="1">
    <citation type="journal article" date="2010" name="Science">
        <title>Plasticity of animal genome architecture unmasked by rapid evolution of a pelagic tunicate.</title>
        <authorList>
            <person name="Denoeud F."/>
            <person name="Henriet S."/>
            <person name="Mungpakdee S."/>
            <person name="Aury J.M."/>
            <person name="Da Silva C."/>
            <person name="Brinkmann H."/>
            <person name="Mikhaleva J."/>
            <person name="Olsen L.C."/>
            <person name="Jubin C."/>
            <person name="Canestro C."/>
            <person name="Bouquet J.M."/>
            <person name="Danks G."/>
            <person name="Poulain J."/>
            <person name="Campsteijn C."/>
            <person name="Adamski M."/>
            <person name="Cross I."/>
            <person name="Yadetie F."/>
            <person name="Muffato M."/>
            <person name="Louis A."/>
            <person name="Butcher S."/>
            <person name="Tsagkogeorga G."/>
            <person name="Konrad A."/>
            <person name="Singh S."/>
            <person name="Jensen M.F."/>
            <person name="Cong E.H."/>
            <person name="Eikeseth-Otteraa H."/>
            <person name="Noel B."/>
            <person name="Anthouard V."/>
            <person name="Porcel B.M."/>
            <person name="Kachouri-Lafond R."/>
            <person name="Nishino A."/>
            <person name="Ugolini M."/>
            <person name="Chourrout P."/>
            <person name="Nishida H."/>
            <person name="Aasland R."/>
            <person name="Huzurbazar S."/>
            <person name="Westhof E."/>
            <person name="Delsuc F."/>
            <person name="Lehrach H."/>
            <person name="Reinhardt R."/>
            <person name="Weissenbach J."/>
            <person name="Roy S.W."/>
            <person name="Artiguenave F."/>
            <person name="Postlethwait J.H."/>
            <person name="Manak J.R."/>
            <person name="Thompson E.M."/>
            <person name="Jaillon O."/>
            <person name="Du Pasquier L."/>
            <person name="Boudinot P."/>
            <person name="Liberles D.A."/>
            <person name="Volff J.N."/>
            <person name="Philippe H."/>
            <person name="Lenhard B."/>
            <person name="Roest Crollius H."/>
            <person name="Wincker P."/>
            <person name="Chourrout D."/>
        </authorList>
    </citation>
    <scope>NUCLEOTIDE SEQUENCE [LARGE SCALE GENOMIC DNA]</scope>
</reference>
<dbReference type="CDD" id="cd00054">
    <property type="entry name" value="EGF_CA"/>
    <property type="match status" value="1"/>
</dbReference>
<evidence type="ECO:0000256" key="5">
    <source>
        <dbReference type="PROSITE-ProRule" id="PRU00076"/>
    </source>
</evidence>
<sequence length="1360" mass="150889">MCIDQQFQKTTMRDLTFEEKVDIVKLHNAYRRLLGAANAFQMTWSNELADNARFFAKQCEYKNSVKGTVVLIYGNVMIFLALAKKLIDFNYGESLAAVEHNTELVDWDHVVYDWYASERFYDPVKKSCSGDCRPYKNIAFWESTEVGCGIAECDDLFDGEQTYEKGRMIICQYRTQERKREAPFFDGPSCSYCGTNSVGCENGLCVPKIIDQNCDFITTTKAPLIITTPAAATTPTSSFQFLEPAVSKAPDIQKLMPKKRLPFVGTQRNGFIDSQSAASLDSKWFIRVPAAKGYEITVMELELDSECSDSMILWDDDSNAELYAMRSCDPKVLRMMMKKEPIVLKANKIRLEFNQNSHLSVRGSGFRLFYDAIIDENSSLLATSAPDLCDLLQPCGVGGKCKNVDQDFRCECNDGFESFNEGHGCRDVDECKIAEADDDINKFYSIFYAYPDFYDFALNGMIFNATDNDLRQIIAGSGSKLKSATSDELVSVGDKLNSCREFCAGAENETRCLFKCISMDYDVTAFNDELIVQLPKCIAHCRDIENIEKSLTCYDSCVIKELKYPAVLASEQREFMDSCMLENPMVKFETCGAVSALSAVITKEREEKKKTQMAMRCWNKCSGAESEAECSVECLSETLAPVRQLASWIWSCSAACSDTKNGALCFTLCFQAKSEPLIEESSVAMLMDCSELCADSDANCVVKCLVPEPQIRSLAQEHVLSTLVHCFEECKAESDGLSCVMFCVDQSPTSYIVACADECHVFHKPMLCQYRCVFGLIESDSFARIYEAAEKCQQKKAHTASECFIDYLTSGMMMLYSPLDMIGCSEAEHPEEAAECLRSLSAPTPAGDTVIDICLADCSFASADGSCLLGCLLQKINAGIVLNTEPENSEILGNTVQKLISCFNACQFSIDSGSSCMAECILTSPSRESVPSVLLSSMYDCSLECPDVDCVSQCFRKQLDKLYHPLFDMAIDLCDGQCKMSDTICPVKCVLSRIRYNPEEIIGLDKDVILPSLMSCGSMCSNDDMSCLLKCISQETNMAVRIPTISIEESSGGGSGDGENDLVEVETLATFLSSDNIDSNKLEALKLLQKSSAQLTCSLFSKCRNDIGTFGCSCLPGMRKVDDSCVLGGFGFGPALPDISAPVTLVDEVGEISNVGFPFAYGNSLAAPTEWRVKVSGAVSYQFDIDTLDLDEIVDGCDDYIEIFDASAPDEAIKIDGCKGSTRSRYYRRRRDTIYGSANAEMSERINLFDVSEIIVRLFVEPSKAQRRGSGFKLIYRSYRDQCLTNKCQPEKLENMICHSRLADFICECPRGYVGDGKRCWPFVDVNLSERSGVVEGFLNEAALNRYILSNPLAESYHVE</sequence>
<dbReference type="EMBL" id="FN656557">
    <property type="protein sequence ID" value="CBY41653.1"/>
    <property type="molecule type" value="Genomic_DNA"/>
</dbReference>
<dbReference type="InterPro" id="IPR035940">
    <property type="entry name" value="CAP_sf"/>
</dbReference>
<dbReference type="Pfam" id="PF00188">
    <property type="entry name" value="CAP"/>
    <property type="match status" value="1"/>
</dbReference>
<keyword evidence="3" id="KW-0677">Repeat</keyword>
<comment type="caution">
    <text evidence="5">Lacks conserved residue(s) required for the propagation of feature annotation.</text>
</comment>
<dbReference type="SUPFAM" id="SSF57196">
    <property type="entry name" value="EGF/Laminin"/>
    <property type="match status" value="1"/>
</dbReference>
<gene>
    <name evidence="7" type="ORF">GSOID_T00023737001</name>
</gene>
<evidence type="ECO:0000256" key="2">
    <source>
        <dbReference type="ARBA" id="ARBA00022729"/>
    </source>
</evidence>
<dbReference type="PROSITE" id="PS01186">
    <property type="entry name" value="EGF_2"/>
    <property type="match status" value="2"/>
</dbReference>
<evidence type="ECO:0000313" key="7">
    <source>
        <dbReference type="EMBL" id="CBY41653.1"/>
    </source>
</evidence>
<feature type="domain" description="EGF-like" evidence="6">
    <location>
        <begin position="385"/>
        <end position="426"/>
    </location>
</feature>
<dbReference type="InterPro" id="IPR014044">
    <property type="entry name" value="CAP_dom"/>
</dbReference>
<dbReference type="InterPro" id="IPR035914">
    <property type="entry name" value="Sperma_CUB_dom_sf"/>
</dbReference>
<dbReference type="GO" id="GO:0005509">
    <property type="term" value="F:calcium ion binding"/>
    <property type="evidence" value="ECO:0007669"/>
    <property type="project" value="InterPro"/>
</dbReference>
<dbReference type="SMART" id="SM00198">
    <property type="entry name" value="SCP"/>
    <property type="match status" value="1"/>
</dbReference>
<feature type="non-terminal residue" evidence="7">
    <location>
        <position position="1360"/>
    </location>
</feature>
<accession>E4Z1S5</accession>
<dbReference type="PANTHER" id="PTHR24050">
    <property type="entry name" value="PA14 DOMAIN-CONTAINING PROTEIN"/>
    <property type="match status" value="1"/>
</dbReference>
<evidence type="ECO:0000259" key="6">
    <source>
        <dbReference type="PROSITE" id="PS50026"/>
    </source>
</evidence>
<protein>
    <recommendedName>
        <fullName evidence="6">EGF-like domain-containing protein</fullName>
    </recommendedName>
</protein>
<dbReference type="InterPro" id="IPR000152">
    <property type="entry name" value="EGF-type_Asp/Asn_hydroxyl_site"/>
</dbReference>
<dbReference type="SUPFAM" id="SSF49854">
    <property type="entry name" value="Spermadhesin, CUB domain"/>
    <property type="match status" value="1"/>
</dbReference>
<organism evidence="7">
    <name type="scientific">Oikopleura dioica</name>
    <name type="common">Tunicate</name>
    <dbReference type="NCBI Taxonomy" id="34765"/>
    <lineage>
        <taxon>Eukaryota</taxon>
        <taxon>Metazoa</taxon>
        <taxon>Chordata</taxon>
        <taxon>Tunicata</taxon>
        <taxon>Appendicularia</taxon>
        <taxon>Copelata</taxon>
        <taxon>Oikopleuridae</taxon>
        <taxon>Oikopleura</taxon>
    </lineage>
</organism>
<name>E4Z1S5_OIKDI</name>
<dbReference type="InterPro" id="IPR000742">
    <property type="entry name" value="EGF"/>
</dbReference>
<evidence type="ECO:0000256" key="4">
    <source>
        <dbReference type="ARBA" id="ARBA00023157"/>
    </source>
</evidence>
<dbReference type="SMART" id="SM00181">
    <property type="entry name" value="EGF"/>
    <property type="match status" value="3"/>
</dbReference>
<dbReference type="PROSITE" id="PS50026">
    <property type="entry name" value="EGF_3"/>
    <property type="match status" value="2"/>
</dbReference>